<keyword evidence="4" id="KW-0804">Transcription</keyword>
<dbReference type="SUPFAM" id="SSF46894">
    <property type="entry name" value="C-terminal effector domain of the bipartite response regulators"/>
    <property type="match status" value="1"/>
</dbReference>
<dbReference type="InterPro" id="IPR001867">
    <property type="entry name" value="OmpR/PhoB-type_DNA-bd"/>
</dbReference>
<dbReference type="CDD" id="cd00383">
    <property type="entry name" value="trans_reg_C"/>
    <property type="match status" value="1"/>
</dbReference>
<proteinExistence type="predicted"/>
<comment type="caution">
    <text evidence="10">The sequence shown here is derived from an EMBL/GenBank/DDBJ whole genome shotgun (WGS) entry which is preliminary data.</text>
</comment>
<dbReference type="PANTHER" id="PTHR48111">
    <property type="entry name" value="REGULATOR OF RPOS"/>
    <property type="match status" value="1"/>
</dbReference>
<evidence type="ECO:0000259" key="9">
    <source>
        <dbReference type="PROSITE" id="PS51755"/>
    </source>
</evidence>
<comment type="function">
    <text evidence="5">May play the central regulatory role in sporulation. It may be an element of the effector pathway responsible for the activation of sporulation genes in response to nutritional stress. Spo0A may act in concert with spo0H (a sigma factor) to control the expression of some genes that are critical to the sporulation process.</text>
</comment>
<dbReference type="InterPro" id="IPR039420">
    <property type="entry name" value="WalR-like"/>
</dbReference>
<dbReference type="InterPro" id="IPR001789">
    <property type="entry name" value="Sig_transdc_resp-reg_receiver"/>
</dbReference>
<dbReference type="InterPro" id="IPR036388">
    <property type="entry name" value="WH-like_DNA-bd_sf"/>
</dbReference>
<dbReference type="SMART" id="SM00862">
    <property type="entry name" value="Trans_reg_C"/>
    <property type="match status" value="1"/>
</dbReference>
<sequence>MHNKVLIIEDEDSIRKFVNLVLQKQGFEVIQAASGEEGLEKVNLENPDVIILDIMLPGIDGFKVCEIIREEYSNIGIIMLTARGQDLDKIGGLESGADDYMVKPFNPLELSARINSLLRRIKASDKDPSNLLISGPFKIDLNCKIAYKNNAELTLTPKEFLLMKIFIQNINKALSRNKLLDLVWGYNFVGDPKIVDVNVRRLRNKLEDNPSSPNYIETVWGVGYRWKES</sequence>
<feature type="domain" description="Response regulatory" evidence="8">
    <location>
        <begin position="4"/>
        <end position="118"/>
    </location>
</feature>
<name>A0ABT4D2P4_9CLOT</name>
<dbReference type="CDD" id="cd17574">
    <property type="entry name" value="REC_OmpR"/>
    <property type="match status" value="1"/>
</dbReference>
<dbReference type="PANTHER" id="PTHR48111:SF54">
    <property type="entry name" value="STAGE 0 SPORULATION PROTEIN A HOMOLOG"/>
    <property type="match status" value="1"/>
</dbReference>
<feature type="DNA-binding region" description="OmpR/PhoB-type" evidence="7">
    <location>
        <begin position="129"/>
        <end position="228"/>
    </location>
</feature>
<dbReference type="Proteomes" id="UP001078443">
    <property type="component" value="Unassembled WGS sequence"/>
</dbReference>
<keyword evidence="6" id="KW-0597">Phosphoprotein</keyword>
<dbReference type="Pfam" id="PF00072">
    <property type="entry name" value="Response_reg"/>
    <property type="match status" value="1"/>
</dbReference>
<dbReference type="Gene3D" id="1.10.10.10">
    <property type="entry name" value="Winged helix-like DNA-binding domain superfamily/Winged helix DNA-binding domain"/>
    <property type="match status" value="1"/>
</dbReference>
<feature type="domain" description="OmpR/PhoB-type" evidence="9">
    <location>
        <begin position="129"/>
        <end position="228"/>
    </location>
</feature>
<dbReference type="InterPro" id="IPR016032">
    <property type="entry name" value="Sig_transdc_resp-reg_C-effctor"/>
</dbReference>
<keyword evidence="2" id="KW-0805">Transcription regulation</keyword>
<reference evidence="10" key="1">
    <citation type="submission" date="2022-12" db="EMBL/GenBank/DDBJ databases">
        <authorList>
            <person name="Wang J."/>
        </authorList>
    </citation>
    <scope>NUCLEOTIDE SEQUENCE</scope>
    <source>
        <strain evidence="10">HY-45-18</strain>
    </source>
</reference>
<dbReference type="Gene3D" id="3.40.50.2300">
    <property type="match status" value="1"/>
</dbReference>
<evidence type="ECO:0000256" key="2">
    <source>
        <dbReference type="ARBA" id="ARBA00023015"/>
    </source>
</evidence>
<gene>
    <name evidence="10" type="ORF">OW763_11220</name>
</gene>
<keyword evidence="11" id="KW-1185">Reference proteome</keyword>
<dbReference type="Pfam" id="PF00486">
    <property type="entry name" value="Trans_reg_C"/>
    <property type="match status" value="1"/>
</dbReference>
<dbReference type="SMART" id="SM00448">
    <property type="entry name" value="REC"/>
    <property type="match status" value="1"/>
</dbReference>
<evidence type="ECO:0000256" key="3">
    <source>
        <dbReference type="ARBA" id="ARBA00023125"/>
    </source>
</evidence>
<feature type="modified residue" description="4-aspartylphosphate" evidence="6">
    <location>
        <position position="53"/>
    </location>
</feature>
<dbReference type="PROSITE" id="PS51755">
    <property type="entry name" value="OMPR_PHOB"/>
    <property type="match status" value="1"/>
</dbReference>
<evidence type="ECO:0000256" key="6">
    <source>
        <dbReference type="PROSITE-ProRule" id="PRU00169"/>
    </source>
</evidence>
<evidence type="ECO:0000256" key="4">
    <source>
        <dbReference type="ARBA" id="ARBA00023163"/>
    </source>
</evidence>
<evidence type="ECO:0000313" key="10">
    <source>
        <dbReference type="EMBL" id="MCY6484912.1"/>
    </source>
</evidence>
<evidence type="ECO:0000256" key="1">
    <source>
        <dbReference type="ARBA" id="ARBA00018672"/>
    </source>
</evidence>
<evidence type="ECO:0000313" key="11">
    <source>
        <dbReference type="Proteomes" id="UP001078443"/>
    </source>
</evidence>
<dbReference type="PROSITE" id="PS50110">
    <property type="entry name" value="RESPONSE_REGULATORY"/>
    <property type="match status" value="1"/>
</dbReference>
<dbReference type="SUPFAM" id="SSF52172">
    <property type="entry name" value="CheY-like"/>
    <property type="match status" value="1"/>
</dbReference>
<evidence type="ECO:0000256" key="7">
    <source>
        <dbReference type="PROSITE-ProRule" id="PRU01091"/>
    </source>
</evidence>
<dbReference type="RefSeq" id="WP_268041235.1">
    <property type="nucleotide sequence ID" value="NZ_JAPQER010000004.1"/>
</dbReference>
<evidence type="ECO:0000259" key="8">
    <source>
        <dbReference type="PROSITE" id="PS50110"/>
    </source>
</evidence>
<accession>A0ABT4D2P4</accession>
<evidence type="ECO:0000256" key="5">
    <source>
        <dbReference type="ARBA" id="ARBA00024867"/>
    </source>
</evidence>
<dbReference type="Gene3D" id="6.10.250.690">
    <property type="match status" value="1"/>
</dbReference>
<organism evidence="10 11">
    <name type="scientific">Clostridium aestuarii</name>
    <dbReference type="NCBI Taxonomy" id="338193"/>
    <lineage>
        <taxon>Bacteria</taxon>
        <taxon>Bacillati</taxon>
        <taxon>Bacillota</taxon>
        <taxon>Clostridia</taxon>
        <taxon>Eubacteriales</taxon>
        <taxon>Clostridiaceae</taxon>
        <taxon>Clostridium</taxon>
    </lineage>
</organism>
<dbReference type="EMBL" id="JAPQER010000004">
    <property type="protein sequence ID" value="MCY6484912.1"/>
    <property type="molecule type" value="Genomic_DNA"/>
</dbReference>
<keyword evidence="3 7" id="KW-0238">DNA-binding</keyword>
<dbReference type="InterPro" id="IPR011006">
    <property type="entry name" value="CheY-like_superfamily"/>
</dbReference>
<protein>
    <recommendedName>
        <fullName evidence="1">Stage 0 sporulation protein A homolog</fullName>
    </recommendedName>
</protein>